<comment type="caution">
    <text evidence="2">The sequence shown here is derived from an EMBL/GenBank/DDBJ whole genome shotgun (WGS) entry which is preliminary data.</text>
</comment>
<dbReference type="Proteomes" id="UP000823674">
    <property type="component" value="Chromosome A01"/>
</dbReference>
<feature type="compositionally biased region" description="Basic and acidic residues" evidence="1">
    <location>
        <begin position="59"/>
        <end position="76"/>
    </location>
</feature>
<evidence type="ECO:0000256" key="1">
    <source>
        <dbReference type="SAM" id="MobiDB-lite"/>
    </source>
</evidence>
<protein>
    <submittedName>
        <fullName evidence="2">Uncharacterized protein</fullName>
    </submittedName>
</protein>
<evidence type="ECO:0000313" key="2">
    <source>
        <dbReference type="EMBL" id="KAG5413099.1"/>
    </source>
</evidence>
<feature type="compositionally biased region" description="Polar residues" evidence="1">
    <location>
        <begin position="45"/>
        <end position="58"/>
    </location>
</feature>
<name>A0ABQ7NTT9_BRACM</name>
<accession>A0ABQ7NTT9</accession>
<sequence>MIETEITSMVSSCLSFCIDLNLVNLFVGIEIEITSLHFLHESYLSPNQSDPTSGSSSTAREEGHRRDESRKPRAKFQEEQARVLAASLRGVSFMMALSIKEANNFLLFGFCKNKLRAIQEAKYIKGANVSGIESIFITGGIHGSELDLSI</sequence>
<gene>
    <name evidence="2" type="primary">A01g500970.1_BraROA</name>
    <name evidence="2" type="ORF">IGI04_000666</name>
</gene>
<keyword evidence="3" id="KW-1185">Reference proteome</keyword>
<dbReference type="EMBL" id="JADBGQ010000001">
    <property type="protein sequence ID" value="KAG5413099.1"/>
    <property type="molecule type" value="Genomic_DNA"/>
</dbReference>
<feature type="region of interest" description="Disordered" evidence="1">
    <location>
        <begin position="45"/>
        <end position="76"/>
    </location>
</feature>
<reference evidence="2 3" key="1">
    <citation type="submission" date="2021-03" db="EMBL/GenBank/DDBJ databases">
        <authorList>
            <person name="King G.J."/>
            <person name="Bancroft I."/>
            <person name="Baten A."/>
            <person name="Bloomfield J."/>
            <person name="Borpatragohain P."/>
            <person name="He Z."/>
            <person name="Irish N."/>
            <person name="Irwin J."/>
            <person name="Liu K."/>
            <person name="Mauleon R.P."/>
            <person name="Moore J."/>
            <person name="Morris R."/>
            <person name="Ostergaard L."/>
            <person name="Wang B."/>
            <person name="Wells R."/>
        </authorList>
    </citation>
    <scope>NUCLEOTIDE SEQUENCE [LARGE SCALE GENOMIC DNA]</scope>
    <source>
        <strain evidence="2">R-o-18</strain>
        <tissue evidence="2">Leaf</tissue>
    </source>
</reference>
<proteinExistence type="predicted"/>
<evidence type="ECO:0000313" key="3">
    <source>
        <dbReference type="Proteomes" id="UP000823674"/>
    </source>
</evidence>
<organism evidence="2 3">
    <name type="scientific">Brassica rapa subsp. trilocularis</name>
    <dbReference type="NCBI Taxonomy" id="1813537"/>
    <lineage>
        <taxon>Eukaryota</taxon>
        <taxon>Viridiplantae</taxon>
        <taxon>Streptophyta</taxon>
        <taxon>Embryophyta</taxon>
        <taxon>Tracheophyta</taxon>
        <taxon>Spermatophyta</taxon>
        <taxon>Magnoliopsida</taxon>
        <taxon>eudicotyledons</taxon>
        <taxon>Gunneridae</taxon>
        <taxon>Pentapetalae</taxon>
        <taxon>rosids</taxon>
        <taxon>malvids</taxon>
        <taxon>Brassicales</taxon>
        <taxon>Brassicaceae</taxon>
        <taxon>Brassiceae</taxon>
        <taxon>Brassica</taxon>
    </lineage>
</organism>